<evidence type="ECO:0000256" key="4">
    <source>
        <dbReference type="ARBA" id="ARBA00023015"/>
    </source>
</evidence>
<protein>
    <recommendedName>
        <fullName evidence="7">Ferric uptake regulation protein</fullName>
    </recommendedName>
</protein>
<keyword evidence="5 7" id="KW-0238">DNA-binding</keyword>
<reference evidence="8 9" key="1">
    <citation type="submission" date="2019-04" db="EMBL/GenBank/DDBJ databases">
        <title>Mesorhizobium composti sp. nov., isolated from compost.</title>
        <authorList>
            <person name="Lin S.-Y."/>
            <person name="Hameed A."/>
            <person name="Hsieh Y.-T."/>
            <person name="Young C.-C."/>
        </authorList>
    </citation>
    <scope>NUCLEOTIDE SEQUENCE [LARGE SCALE GENOMIC DNA]</scope>
    <source>
        <strain evidence="8 9">CC-YTH430</strain>
    </source>
</reference>
<comment type="caution">
    <text evidence="8">The sequence shown here is derived from an EMBL/GenBank/DDBJ whole genome shotgun (WGS) entry which is preliminary data.</text>
</comment>
<dbReference type="Proteomes" id="UP000306441">
    <property type="component" value="Unassembled WGS sequence"/>
</dbReference>
<dbReference type="RefSeq" id="WP_136359956.1">
    <property type="nucleotide sequence ID" value="NZ_SSNY01000014.1"/>
</dbReference>
<comment type="similarity">
    <text evidence="1 7">Belongs to the Fur family.</text>
</comment>
<comment type="subunit">
    <text evidence="7">Homodimer.</text>
</comment>
<evidence type="ECO:0000313" key="8">
    <source>
        <dbReference type="EMBL" id="THF54948.1"/>
    </source>
</evidence>
<keyword evidence="3 7" id="KW-0862">Zinc</keyword>
<keyword evidence="7" id="KW-0479">Metal-binding</keyword>
<dbReference type="EMBL" id="SSNY01000014">
    <property type="protein sequence ID" value="THF54948.1"/>
    <property type="molecule type" value="Genomic_DNA"/>
</dbReference>
<dbReference type="Pfam" id="PF01475">
    <property type="entry name" value="FUR"/>
    <property type="match status" value="1"/>
</dbReference>
<keyword evidence="7" id="KW-0408">Iron</keyword>
<dbReference type="InterPro" id="IPR036390">
    <property type="entry name" value="WH_DNA-bd_sf"/>
</dbReference>
<dbReference type="InterPro" id="IPR002481">
    <property type="entry name" value="FUR"/>
</dbReference>
<dbReference type="CDD" id="cd07153">
    <property type="entry name" value="Fur_like"/>
    <property type="match status" value="1"/>
</dbReference>
<evidence type="ECO:0000256" key="7">
    <source>
        <dbReference type="RuleBase" id="RU364037"/>
    </source>
</evidence>
<evidence type="ECO:0000256" key="1">
    <source>
        <dbReference type="ARBA" id="ARBA00007957"/>
    </source>
</evidence>
<proteinExistence type="inferred from homology"/>
<sequence length="134" mass="14736">MTARATLTKNQLNVLEKLEAASAPLSAYTLLDQLRERGFRAPLQVYRALDALIKEGFVHRLESLNAFVACSEPHDHGHSMTAFAICDTCGQVQEFSDDTIGHQLDDWVRAGGFVPKKAVIEFRGTCGKCRAEAA</sequence>
<organism evidence="8 9">
    <name type="scientific">Ollibium composti</name>
    <dbReference type="NCBI Taxonomy" id="2675109"/>
    <lineage>
        <taxon>Bacteria</taxon>
        <taxon>Pseudomonadati</taxon>
        <taxon>Pseudomonadota</taxon>
        <taxon>Alphaproteobacteria</taxon>
        <taxon>Hyphomicrobiales</taxon>
        <taxon>Phyllobacteriaceae</taxon>
        <taxon>Ollibium</taxon>
    </lineage>
</organism>
<keyword evidence="9" id="KW-1185">Reference proteome</keyword>
<evidence type="ECO:0000313" key="9">
    <source>
        <dbReference type="Proteomes" id="UP000306441"/>
    </source>
</evidence>
<evidence type="ECO:0000256" key="5">
    <source>
        <dbReference type="ARBA" id="ARBA00023125"/>
    </source>
</evidence>
<comment type="subcellular location">
    <subcellularLocation>
        <location evidence="7">Cytoplasm</location>
    </subcellularLocation>
</comment>
<keyword evidence="2 7" id="KW-0678">Repressor</keyword>
<keyword evidence="7" id="KW-0963">Cytoplasm</keyword>
<name>A0ABY2Q222_9HYPH</name>
<evidence type="ECO:0000256" key="6">
    <source>
        <dbReference type="ARBA" id="ARBA00023163"/>
    </source>
</evidence>
<gene>
    <name evidence="7" type="primary">fur</name>
    <name evidence="8" type="ORF">E6C48_20020</name>
</gene>
<dbReference type="SUPFAM" id="SSF46785">
    <property type="entry name" value="Winged helix' DNA-binding domain"/>
    <property type="match status" value="1"/>
</dbReference>
<keyword evidence="4 7" id="KW-0805">Transcription regulation</keyword>
<dbReference type="Gene3D" id="1.10.10.10">
    <property type="entry name" value="Winged helix-like DNA-binding domain superfamily/Winged helix DNA-binding domain"/>
    <property type="match status" value="1"/>
</dbReference>
<dbReference type="PANTHER" id="PTHR33202:SF6">
    <property type="entry name" value="ZINC UPTAKE REGULATION PROTEIN"/>
    <property type="match status" value="1"/>
</dbReference>
<dbReference type="Gene3D" id="3.30.1490.190">
    <property type="match status" value="1"/>
</dbReference>
<dbReference type="InterPro" id="IPR036388">
    <property type="entry name" value="WH-like_DNA-bd_sf"/>
</dbReference>
<keyword evidence="6 7" id="KW-0804">Transcription</keyword>
<accession>A0ABY2Q222</accession>
<evidence type="ECO:0000256" key="2">
    <source>
        <dbReference type="ARBA" id="ARBA00022491"/>
    </source>
</evidence>
<dbReference type="InterPro" id="IPR043135">
    <property type="entry name" value="Fur_C"/>
</dbReference>
<evidence type="ECO:0000256" key="3">
    <source>
        <dbReference type="ARBA" id="ARBA00022833"/>
    </source>
</evidence>
<dbReference type="PANTHER" id="PTHR33202">
    <property type="entry name" value="ZINC UPTAKE REGULATION PROTEIN"/>
    <property type="match status" value="1"/>
</dbReference>